<dbReference type="AlphaFoldDB" id="A0AAV9GB32"/>
<feature type="compositionally biased region" description="Low complexity" evidence="1">
    <location>
        <begin position="105"/>
        <end position="116"/>
    </location>
</feature>
<dbReference type="EMBL" id="MU865966">
    <property type="protein sequence ID" value="KAK4445397.1"/>
    <property type="molecule type" value="Genomic_DNA"/>
</dbReference>
<keyword evidence="3" id="KW-1185">Reference proteome</keyword>
<evidence type="ECO:0000256" key="1">
    <source>
        <dbReference type="SAM" id="MobiDB-lite"/>
    </source>
</evidence>
<dbReference type="Proteomes" id="UP001321760">
    <property type="component" value="Unassembled WGS sequence"/>
</dbReference>
<sequence length="208" mass="22516">MPSQPSPEPFIPPVINMESQARTPLYAPTIPVAAPTQEECPPITITEAHAPSYVPASRAPASTQGEGLLRTAMEAHVPSYFHVMPVAAPTQEEWPARTVAGARAPSYAPASPESAPNQGEWPPRTVTGQRVSWQPDSGQKLNDILLHLLPQFEAILDAEIQKLSDQYLESSPKGVPRHEIPVHAGLDDIRGSHGHATESKNGRPWSKL</sequence>
<reference evidence="2" key="2">
    <citation type="submission" date="2023-05" db="EMBL/GenBank/DDBJ databases">
        <authorList>
            <consortium name="Lawrence Berkeley National Laboratory"/>
            <person name="Steindorff A."/>
            <person name="Hensen N."/>
            <person name="Bonometti L."/>
            <person name="Westerberg I."/>
            <person name="Brannstrom I.O."/>
            <person name="Guillou S."/>
            <person name="Cros-Aarteil S."/>
            <person name="Calhoun S."/>
            <person name="Haridas S."/>
            <person name="Kuo A."/>
            <person name="Mondo S."/>
            <person name="Pangilinan J."/>
            <person name="Riley R."/>
            <person name="Labutti K."/>
            <person name="Andreopoulos B."/>
            <person name="Lipzen A."/>
            <person name="Chen C."/>
            <person name="Yanf M."/>
            <person name="Daum C."/>
            <person name="Ng V."/>
            <person name="Clum A."/>
            <person name="Ohm R."/>
            <person name="Martin F."/>
            <person name="Silar P."/>
            <person name="Natvig D."/>
            <person name="Lalanne C."/>
            <person name="Gautier V."/>
            <person name="Ament-Velasquez S.L."/>
            <person name="Kruys A."/>
            <person name="Hutchinson M.I."/>
            <person name="Powell A.J."/>
            <person name="Barry K."/>
            <person name="Miller A.N."/>
            <person name="Grigoriev I.V."/>
            <person name="Debuchy R."/>
            <person name="Gladieux P."/>
            <person name="Thoren M.H."/>
            <person name="Johannesson H."/>
        </authorList>
    </citation>
    <scope>NUCLEOTIDE SEQUENCE</scope>
    <source>
        <strain evidence="2">PSN243</strain>
    </source>
</reference>
<proteinExistence type="predicted"/>
<reference evidence="2" key="1">
    <citation type="journal article" date="2023" name="Mol. Phylogenet. Evol.">
        <title>Genome-scale phylogeny and comparative genomics of the fungal order Sordariales.</title>
        <authorList>
            <person name="Hensen N."/>
            <person name="Bonometti L."/>
            <person name="Westerberg I."/>
            <person name="Brannstrom I.O."/>
            <person name="Guillou S."/>
            <person name="Cros-Aarteil S."/>
            <person name="Calhoun S."/>
            <person name="Haridas S."/>
            <person name="Kuo A."/>
            <person name="Mondo S."/>
            <person name="Pangilinan J."/>
            <person name="Riley R."/>
            <person name="LaButti K."/>
            <person name="Andreopoulos B."/>
            <person name="Lipzen A."/>
            <person name="Chen C."/>
            <person name="Yan M."/>
            <person name="Daum C."/>
            <person name="Ng V."/>
            <person name="Clum A."/>
            <person name="Steindorff A."/>
            <person name="Ohm R.A."/>
            <person name="Martin F."/>
            <person name="Silar P."/>
            <person name="Natvig D.O."/>
            <person name="Lalanne C."/>
            <person name="Gautier V."/>
            <person name="Ament-Velasquez S.L."/>
            <person name="Kruys A."/>
            <person name="Hutchinson M.I."/>
            <person name="Powell A.J."/>
            <person name="Barry K."/>
            <person name="Miller A.N."/>
            <person name="Grigoriev I.V."/>
            <person name="Debuchy R."/>
            <person name="Gladieux P."/>
            <person name="Hiltunen Thoren M."/>
            <person name="Johannesson H."/>
        </authorList>
    </citation>
    <scope>NUCLEOTIDE SEQUENCE</scope>
    <source>
        <strain evidence="2">PSN243</strain>
    </source>
</reference>
<gene>
    <name evidence="2" type="ORF">QBC34DRAFT_165073</name>
</gene>
<evidence type="ECO:0000313" key="2">
    <source>
        <dbReference type="EMBL" id="KAK4445397.1"/>
    </source>
</evidence>
<protein>
    <submittedName>
        <fullName evidence="2">Uncharacterized protein</fullName>
    </submittedName>
</protein>
<feature type="compositionally biased region" description="Basic and acidic residues" evidence="1">
    <location>
        <begin position="176"/>
        <end position="201"/>
    </location>
</feature>
<evidence type="ECO:0000313" key="3">
    <source>
        <dbReference type="Proteomes" id="UP001321760"/>
    </source>
</evidence>
<feature type="region of interest" description="Disordered" evidence="1">
    <location>
        <begin position="170"/>
        <end position="208"/>
    </location>
</feature>
<organism evidence="2 3">
    <name type="scientific">Podospora aff. communis PSN243</name>
    <dbReference type="NCBI Taxonomy" id="3040156"/>
    <lineage>
        <taxon>Eukaryota</taxon>
        <taxon>Fungi</taxon>
        <taxon>Dikarya</taxon>
        <taxon>Ascomycota</taxon>
        <taxon>Pezizomycotina</taxon>
        <taxon>Sordariomycetes</taxon>
        <taxon>Sordariomycetidae</taxon>
        <taxon>Sordariales</taxon>
        <taxon>Podosporaceae</taxon>
        <taxon>Podospora</taxon>
    </lineage>
</organism>
<feature type="region of interest" description="Disordered" evidence="1">
    <location>
        <begin position="105"/>
        <end position="135"/>
    </location>
</feature>
<feature type="compositionally biased region" description="Polar residues" evidence="1">
    <location>
        <begin position="126"/>
        <end position="135"/>
    </location>
</feature>
<comment type="caution">
    <text evidence="2">The sequence shown here is derived from an EMBL/GenBank/DDBJ whole genome shotgun (WGS) entry which is preliminary data.</text>
</comment>
<name>A0AAV9GB32_9PEZI</name>
<accession>A0AAV9GB32</accession>